<accession>A0ABQ4K7A0</accession>
<name>A0ABQ4K7A0_9BACI</name>
<reference evidence="2 3" key="1">
    <citation type="submission" date="2021-03" db="EMBL/GenBank/DDBJ databases">
        <title>Antimicrobial resistance genes in bacteria isolated from Japanese honey, and their potential for conferring macrolide and lincosamide resistance in the American foulbrood pathogen Paenibacillus larvae.</title>
        <authorList>
            <person name="Okamoto M."/>
            <person name="Kumagai M."/>
            <person name="Kanamori H."/>
            <person name="Takamatsu D."/>
        </authorList>
    </citation>
    <scope>NUCLEOTIDE SEQUENCE [LARGE SCALE GENOMIC DNA]</scope>
    <source>
        <strain evidence="2 3">J1TS3</strain>
    </source>
</reference>
<organism evidence="2 3">
    <name type="scientific">Siminovitchia fordii</name>
    <dbReference type="NCBI Taxonomy" id="254759"/>
    <lineage>
        <taxon>Bacteria</taxon>
        <taxon>Bacillati</taxon>
        <taxon>Bacillota</taxon>
        <taxon>Bacilli</taxon>
        <taxon>Bacillales</taxon>
        <taxon>Bacillaceae</taxon>
        <taxon>Siminovitchia</taxon>
    </lineage>
</organism>
<keyword evidence="1" id="KW-0472">Membrane</keyword>
<keyword evidence="1" id="KW-0812">Transmembrane</keyword>
<dbReference type="RefSeq" id="WP_144521522.1">
    <property type="nucleotide sequence ID" value="NZ_BOQT01000010.1"/>
</dbReference>
<dbReference type="Proteomes" id="UP000680279">
    <property type="component" value="Unassembled WGS sequence"/>
</dbReference>
<sequence length="56" mass="6161">MKTIKAIIIGLIVGTFIGMLLSPDPGPGLELVRIFVVILSIVLTWLINCIWQVKNV</sequence>
<keyword evidence="1" id="KW-1133">Transmembrane helix</keyword>
<protein>
    <submittedName>
        <fullName evidence="2">Uncharacterized protein</fullName>
    </submittedName>
</protein>
<evidence type="ECO:0000256" key="1">
    <source>
        <dbReference type="SAM" id="Phobius"/>
    </source>
</evidence>
<evidence type="ECO:0000313" key="2">
    <source>
        <dbReference type="EMBL" id="GIN21619.1"/>
    </source>
</evidence>
<proteinExistence type="predicted"/>
<gene>
    <name evidence="2" type="ORF">J1TS3_27530</name>
</gene>
<evidence type="ECO:0000313" key="3">
    <source>
        <dbReference type="Proteomes" id="UP000680279"/>
    </source>
</evidence>
<keyword evidence="3" id="KW-1185">Reference proteome</keyword>
<dbReference type="EMBL" id="BOQT01000010">
    <property type="protein sequence ID" value="GIN21619.1"/>
    <property type="molecule type" value="Genomic_DNA"/>
</dbReference>
<feature type="transmembrane region" description="Helical" evidence="1">
    <location>
        <begin position="34"/>
        <end position="53"/>
    </location>
</feature>
<feature type="transmembrane region" description="Helical" evidence="1">
    <location>
        <begin position="6"/>
        <end position="22"/>
    </location>
</feature>
<comment type="caution">
    <text evidence="2">The sequence shown here is derived from an EMBL/GenBank/DDBJ whole genome shotgun (WGS) entry which is preliminary data.</text>
</comment>